<dbReference type="SUPFAM" id="SSF51126">
    <property type="entry name" value="Pectin lyase-like"/>
    <property type="match status" value="1"/>
</dbReference>
<dbReference type="RefSeq" id="WP_166647398.1">
    <property type="nucleotide sequence ID" value="NZ_SOCA01000011.1"/>
</dbReference>
<protein>
    <submittedName>
        <fullName evidence="3">Uncharacterized protein DUF1565</fullName>
    </submittedName>
</protein>
<dbReference type="Proteomes" id="UP000295662">
    <property type="component" value="Unassembled WGS sequence"/>
</dbReference>
<comment type="caution">
    <text evidence="3">The sequence shown here is derived from an EMBL/GenBank/DDBJ whole genome shotgun (WGS) entry which is preliminary data.</text>
</comment>
<feature type="chain" id="PRO_5020983553" evidence="1">
    <location>
        <begin position="19"/>
        <end position="397"/>
    </location>
</feature>
<dbReference type="InterPro" id="IPR011459">
    <property type="entry name" value="DUF1565"/>
</dbReference>
<feature type="domain" description="DUF1565" evidence="2">
    <location>
        <begin position="28"/>
        <end position="66"/>
    </location>
</feature>
<dbReference type="Gene3D" id="2.160.20.10">
    <property type="entry name" value="Single-stranded right-handed beta-helix, Pectin lyase-like"/>
    <property type="match status" value="2"/>
</dbReference>
<dbReference type="AlphaFoldDB" id="A0A4R7RJL9"/>
<sequence>MKFLACLFIVSLACTASAQRALHVDPANGNDINDAISAPVKTIARGILLAEPGDTVHLATGTYFESVNLAGKKGLPGQPITLDGHGAIIDGSEPVNATEWESLGQGLYRKTDLLPGLTPAALRRWYFLWDGRMDTMGRTAKGPSAALKKVAELKPGEWTYEEAEKAFYIKLTDGQSLDVARLRYPARSNGVSLSGQGRHLTVRNLTCTHVWNDGFNIHGDQLDTVFENITAIECGDDGFSAHETAECRINGFTSLRNSTGLCDIGSSVTHFKNIFISGCYGHDVFFHGNTAHSLENALIESRAAHVITVTHRGSETSQAPCRATFKNVLLRRFESQAGEVRITGPCQIEMHGCTLFDLSSQVSAEATLSMTNTQLGPPASASTWGADAAALEALRRE</sequence>
<gene>
    <name evidence="3" type="ORF">EI77_04206</name>
</gene>
<dbReference type="EMBL" id="SOCA01000011">
    <property type="protein sequence ID" value="TDU64318.1"/>
    <property type="molecule type" value="Genomic_DNA"/>
</dbReference>
<organism evidence="3 4">
    <name type="scientific">Prosthecobacter fusiformis</name>
    <dbReference type="NCBI Taxonomy" id="48464"/>
    <lineage>
        <taxon>Bacteria</taxon>
        <taxon>Pseudomonadati</taxon>
        <taxon>Verrucomicrobiota</taxon>
        <taxon>Verrucomicrobiia</taxon>
        <taxon>Verrucomicrobiales</taxon>
        <taxon>Verrucomicrobiaceae</taxon>
        <taxon>Prosthecobacter</taxon>
    </lineage>
</organism>
<dbReference type="Pfam" id="PF07602">
    <property type="entry name" value="DUF1565"/>
    <property type="match status" value="1"/>
</dbReference>
<dbReference type="InterPro" id="IPR011050">
    <property type="entry name" value="Pectin_lyase_fold/virulence"/>
</dbReference>
<reference evidence="3 4" key="1">
    <citation type="submission" date="2019-03" db="EMBL/GenBank/DDBJ databases">
        <title>Genomic Encyclopedia of Archaeal and Bacterial Type Strains, Phase II (KMG-II): from individual species to whole genera.</title>
        <authorList>
            <person name="Goeker M."/>
        </authorList>
    </citation>
    <scope>NUCLEOTIDE SEQUENCE [LARGE SCALE GENOMIC DNA]</scope>
    <source>
        <strain evidence="3 4">ATCC 25309</strain>
    </source>
</reference>
<evidence type="ECO:0000313" key="4">
    <source>
        <dbReference type="Proteomes" id="UP000295662"/>
    </source>
</evidence>
<accession>A0A4R7RJL9</accession>
<feature type="signal peptide" evidence="1">
    <location>
        <begin position="1"/>
        <end position="18"/>
    </location>
</feature>
<dbReference type="InterPro" id="IPR012334">
    <property type="entry name" value="Pectin_lyas_fold"/>
</dbReference>
<keyword evidence="4" id="KW-1185">Reference proteome</keyword>
<evidence type="ECO:0000313" key="3">
    <source>
        <dbReference type="EMBL" id="TDU64318.1"/>
    </source>
</evidence>
<proteinExistence type="predicted"/>
<keyword evidence="1" id="KW-0732">Signal</keyword>
<name>A0A4R7RJL9_9BACT</name>
<evidence type="ECO:0000256" key="1">
    <source>
        <dbReference type="SAM" id="SignalP"/>
    </source>
</evidence>
<evidence type="ECO:0000259" key="2">
    <source>
        <dbReference type="Pfam" id="PF07602"/>
    </source>
</evidence>